<dbReference type="SUPFAM" id="SSF53822">
    <property type="entry name" value="Periplasmic binding protein-like I"/>
    <property type="match status" value="1"/>
</dbReference>
<evidence type="ECO:0000313" key="7">
    <source>
        <dbReference type="EMBL" id="TDP82009.1"/>
    </source>
</evidence>
<reference evidence="7 8" key="1">
    <citation type="submission" date="2019-03" db="EMBL/GenBank/DDBJ databases">
        <title>Genomic Encyclopedia of Type Strains, Phase IV (KMG-IV): sequencing the most valuable type-strain genomes for metagenomic binning, comparative biology and taxonomic classification.</title>
        <authorList>
            <person name="Goeker M."/>
        </authorList>
    </citation>
    <scope>NUCLEOTIDE SEQUENCE [LARGE SCALE GENOMIC DNA]</scope>
    <source>
        <strain evidence="7 8">DSM 102969</strain>
    </source>
</reference>
<dbReference type="InterPro" id="IPR028082">
    <property type="entry name" value="Peripla_BP_I"/>
</dbReference>
<evidence type="ECO:0000313" key="8">
    <source>
        <dbReference type="Proteomes" id="UP000294547"/>
    </source>
</evidence>
<dbReference type="Pfam" id="PF13458">
    <property type="entry name" value="Peripla_BP_6"/>
    <property type="match status" value="1"/>
</dbReference>
<feature type="chain" id="PRO_5020596379" evidence="5">
    <location>
        <begin position="23"/>
        <end position="418"/>
    </location>
</feature>
<name>A0A4R6R7W1_9HYPH</name>
<comment type="similarity">
    <text evidence="1">Belongs to the leucine-binding protein family.</text>
</comment>
<dbReference type="Proteomes" id="UP000294547">
    <property type="component" value="Unassembled WGS sequence"/>
</dbReference>
<dbReference type="PANTHER" id="PTHR30483">
    <property type="entry name" value="LEUCINE-SPECIFIC-BINDING PROTEIN"/>
    <property type="match status" value="1"/>
</dbReference>
<keyword evidence="4" id="KW-0029">Amino-acid transport</keyword>
<accession>A0A4R6R7W1</accession>
<evidence type="ECO:0000259" key="6">
    <source>
        <dbReference type="Pfam" id="PF13458"/>
    </source>
</evidence>
<evidence type="ECO:0000256" key="3">
    <source>
        <dbReference type="ARBA" id="ARBA00022729"/>
    </source>
</evidence>
<dbReference type="PANTHER" id="PTHR30483:SF6">
    <property type="entry name" value="PERIPLASMIC BINDING PROTEIN OF ABC TRANSPORTER FOR NATURAL AMINO ACIDS"/>
    <property type="match status" value="1"/>
</dbReference>
<dbReference type="EMBL" id="SNXY01000011">
    <property type="protein sequence ID" value="TDP82009.1"/>
    <property type="molecule type" value="Genomic_DNA"/>
</dbReference>
<dbReference type="Gene3D" id="3.40.50.2300">
    <property type="match status" value="2"/>
</dbReference>
<proteinExistence type="inferred from homology"/>
<dbReference type="AlphaFoldDB" id="A0A4R6R7W1"/>
<keyword evidence="2" id="KW-0813">Transport</keyword>
<dbReference type="CDD" id="cd06346">
    <property type="entry name" value="PBP1_ABC_ligand_binding-like"/>
    <property type="match status" value="1"/>
</dbReference>
<evidence type="ECO:0000256" key="2">
    <source>
        <dbReference type="ARBA" id="ARBA00022448"/>
    </source>
</evidence>
<dbReference type="GO" id="GO:0006865">
    <property type="term" value="P:amino acid transport"/>
    <property type="evidence" value="ECO:0007669"/>
    <property type="project" value="UniProtKB-KW"/>
</dbReference>
<keyword evidence="3 5" id="KW-0732">Signal</keyword>
<sequence>MTTTMKLLAAALLAATAMPAAAADCKIEIGLVMELTGPAGEYGQAGAKSVEMAFRDINEAGGAAGCDLVTDTRDSQSQGNVAVDVATQLVQVKKVPVVIGGIISSVSIPILTSVTAPAKVVQVSPASSSPTLTALGRDGKTNGMFFRTITSDALQGVAAAKYAIDKGFKKLAVIHVNNDFGVNMVAEFKRAYEALGGTVVSVTPYNEKQASYASEVTAAMAGEPDGLYLVSYPVDGATIARTWISQGGVQKFLLNDGMNSPDFIGSVGAEYLNEAYGTSSGTSPTASTEYFNANYKAFSGIEPSNPAADRSYDAGAIVGLAVAKAGGADSAKIREAIYAVLDPKGEPIHAGKDEFAKALKLIAEDKPIRYEGVIGPVAFDQYGDITGPFRLWQIKDGAVTTTGEMSTDDVAAIKASIK</sequence>
<evidence type="ECO:0000256" key="4">
    <source>
        <dbReference type="ARBA" id="ARBA00022970"/>
    </source>
</evidence>
<dbReference type="PRINTS" id="PR00337">
    <property type="entry name" value="LEUILEVALBP"/>
</dbReference>
<feature type="signal peptide" evidence="5">
    <location>
        <begin position="1"/>
        <end position="22"/>
    </location>
</feature>
<evidence type="ECO:0000256" key="5">
    <source>
        <dbReference type="SAM" id="SignalP"/>
    </source>
</evidence>
<evidence type="ECO:0000256" key="1">
    <source>
        <dbReference type="ARBA" id="ARBA00010062"/>
    </source>
</evidence>
<dbReference type="InterPro" id="IPR051010">
    <property type="entry name" value="BCAA_transport"/>
</dbReference>
<dbReference type="InterPro" id="IPR028081">
    <property type="entry name" value="Leu-bd"/>
</dbReference>
<keyword evidence="8" id="KW-1185">Reference proteome</keyword>
<dbReference type="RefSeq" id="WP_126540589.1">
    <property type="nucleotide sequence ID" value="NZ_BSPM01000002.1"/>
</dbReference>
<feature type="domain" description="Leucine-binding protein" evidence="6">
    <location>
        <begin position="26"/>
        <end position="340"/>
    </location>
</feature>
<dbReference type="OrthoDB" id="9791590at2"/>
<comment type="caution">
    <text evidence="7">The sequence shown here is derived from an EMBL/GenBank/DDBJ whole genome shotgun (WGS) entry which is preliminary data.</text>
</comment>
<organism evidence="7 8">
    <name type="scientific">Oharaeibacter diazotrophicus</name>
    <dbReference type="NCBI Taxonomy" id="1920512"/>
    <lineage>
        <taxon>Bacteria</taxon>
        <taxon>Pseudomonadati</taxon>
        <taxon>Pseudomonadota</taxon>
        <taxon>Alphaproteobacteria</taxon>
        <taxon>Hyphomicrobiales</taxon>
        <taxon>Pleomorphomonadaceae</taxon>
        <taxon>Oharaeibacter</taxon>
    </lineage>
</organism>
<gene>
    <name evidence="7" type="ORF">EDD54_4270</name>
</gene>
<dbReference type="InterPro" id="IPR000709">
    <property type="entry name" value="Leu_Ile_Val-bd"/>
</dbReference>
<protein>
    <submittedName>
        <fullName evidence="7">Branched-chain amino acid transport system substrate-binding protein</fullName>
    </submittedName>
</protein>